<accession>A0A9X0L351</accession>
<keyword evidence="1" id="KW-0732">Signal</keyword>
<keyword evidence="4" id="KW-1185">Reference proteome</keyword>
<dbReference type="EMBL" id="LNAL01000008">
    <property type="protein sequence ID" value="KUG06125.1"/>
    <property type="molecule type" value="Genomic_DNA"/>
</dbReference>
<dbReference type="InterPro" id="IPR025665">
    <property type="entry name" value="Beta-barrel_OMP_2"/>
</dbReference>
<evidence type="ECO:0000313" key="3">
    <source>
        <dbReference type="EMBL" id="KUG06125.1"/>
    </source>
</evidence>
<evidence type="ECO:0000313" key="4">
    <source>
        <dbReference type="Proteomes" id="UP000054223"/>
    </source>
</evidence>
<dbReference type="Pfam" id="PF13568">
    <property type="entry name" value="OMP_b-brl_2"/>
    <property type="match status" value="1"/>
</dbReference>
<feature type="chain" id="PRO_5040889574" description="Outer membrane protein beta-barrel domain-containing protein" evidence="1">
    <location>
        <begin position="22"/>
        <end position="224"/>
    </location>
</feature>
<evidence type="ECO:0000259" key="2">
    <source>
        <dbReference type="Pfam" id="PF13568"/>
    </source>
</evidence>
<feature type="domain" description="Outer membrane protein beta-barrel" evidence="2">
    <location>
        <begin position="21"/>
        <end position="191"/>
    </location>
</feature>
<comment type="caution">
    <text evidence="3">The sequence shown here is derived from an EMBL/GenBank/DDBJ whole genome shotgun (WGS) entry which is preliminary data.</text>
</comment>
<sequence>MKQNTVALAALLLLGTLPAAAQTPAVRWGVKGGVNIARLAEGFDETSDNYTFDKAGPHLGAMLEYSLGQRWALQPEVLVSWQGSGYNQLTFSLGPAPIQEEAVRKVRLTYLNVPVLAKLRLGQVFSVQAGPQAGVLLSGRLKGRLSSSEEVDRSVTDAYKRLDVGLTGGIAASFQPGLQLSARYYYGLLDVARSNPDPADFAYGGYQRVVQLSVGYLLPAKAAK</sequence>
<dbReference type="OrthoDB" id="1160354at2"/>
<dbReference type="RefSeq" id="WP_059071820.1">
    <property type="nucleotide sequence ID" value="NZ_LNAL01000008.1"/>
</dbReference>
<feature type="signal peptide" evidence="1">
    <location>
        <begin position="1"/>
        <end position="21"/>
    </location>
</feature>
<organism evidence="3 4">
    <name type="scientific">Solirubrum puertoriconensis</name>
    <dbReference type="NCBI Taxonomy" id="1751427"/>
    <lineage>
        <taxon>Bacteria</taxon>
        <taxon>Pseudomonadati</taxon>
        <taxon>Bacteroidota</taxon>
        <taxon>Cytophagia</taxon>
        <taxon>Cytophagales</taxon>
    </lineage>
</organism>
<reference evidence="3 4" key="1">
    <citation type="submission" date="2015-11" db="EMBL/GenBank/DDBJ databases">
        <title>Solirubrum puertoriconensis gen. nov. an environmental bacteria isolated in Puerto Rico.</title>
        <authorList>
            <person name="Cuebas-Irizarry M.F."/>
            <person name="Montalvo-Rodriguez R."/>
        </authorList>
    </citation>
    <scope>NUCLEOTIDE SEQUENCE [LARGE SCALE GENOMIC DNA]</scope>
    <source>
        <strain evidence="3 4">MC1A</strain>
    </source>
</reference>
<dbReference type="AlphaFoldDB" id="A0A9X0L351"/>
<protein>
    <recommendedName>
        <fullName evidence="2">Outer membrane protein beta-barrel domain-containing protein</fullName>
    </recommendedName>
</protein>
<name>A0A9X0L351_SOLP1</name>
<evidence type="ECO:0000256" key="1">
    <source>
        <dbReference type="SAM" id="SignalP"/>
    </source>
</evidence>
<proteinExistence type="predicted"/>
<dbReference type="Proteomes" id="UP000054223">
    <property type="component" value="Unassembled WGS sequence"/>
</dbReference>
<gene>
    <name evidence="3" type="ORF">ASU33_01795</name>
</gene>